<gene>
    <name evidence="3" type="ORF">RGQ15_03730</name>
</gene>
<evidence type="ECO:0000256" key="1">
    <source>
        <dbReference type="SAM" id="MobiDB-lite"/>
    </source>
</evidence>
<dbReference type="Proteomes" id="UP001269144">
    <property type="component" value="Unassembled WGS sequence"/>
</dbReference>
<evidence type="ECO:0000313" key="3">
    <source>
        <dbReference type="EMBL" id="MDS9466691.1"/>
    </source>
</evidence>
<reference evidence="4" key="1">
    <citation type="submission" date="2023-07" db="EMBL/GenBank/DDBJ databases">
        <title>Paracoccus sp. MBLB3053 whole genome sequence.</title>
        <authorList>
            <person name="Hwang C.Y."/>
            <person name="Cho E.-S."/>
            <person name="Seo M.-J."/>
        </authorList>
    </citation>
    <scope>NUCLEOTIDE SEQUENCE [LARGE SCALE GENOMIC DNA]</scope>
    <source>
        <strain evidence="4">MBLB3053</strain>
    </source>
</reference>
<feature type="region of interest" description="Disordered" evidence="1">
    <location>
        <begin position="46"/>
        <end position="118"/>
    </location>
</feature>
<organism evidence="3 4">
    <name type="scientific">Paracoccus aurantius</name>
    <dbReference type="NCBI Taxonomy" id="3073814"/>
    <lineage>
        <taxon>Bacteria</taxon>
        <taxon>Pseudomonadati</taxon>
        <taxon>Pseudomonadota</taxon>
        <taxon>Alphaproteobacteria</taxon>
        <taxon>Rhodobacterales</taxon>
        <taxon>Paracoccaceae</taxon>
        <taxon>Paracoccus</taxon>
    </lineage>
</organism>
<feature type="chain" id="PRO_5045685464" evidence="2">
    <location>
        <begin position="26"/>
        <end position="118"/>
    </location>
</feature>
<evidence type="ECO:0000256" key="2">
    <source>
        <dbReference type="SAM" id="SignalP"/>
    </source>
</evidence>
<feature type="compositionally biased region" description="Gly residues" evidence="1">
    <location>
        <begin position="74"/>
        <end position="83"/>
    </location>
</feature>
<keyword evidence="2" id="KW-0732">Signal</keyword>
<dbReference type="RefSeq" id="WP_311158882.1">
    <property type="nucleotide sequence ID" value="NZ_JAVQLW010000001.1"/>
</dbReference>
<feature type="signal peptide" evidence="2">
    <location>
        <begin position="1"/>
        <end position="25"/>
    </location>
</feature>
<keyword evidence="4" id="KW-1185">Reference proteome</keyword>
<accession>A0ABU2HNS8</accession>
<proteinExistence type="predicted"/>
<dbReference type="EMBL" id="JAVQLW010000001">
    <property type="protein sequence ID" value="MDS9466691.1"/>
    <property type="molecule type" value="Genomic_DNA"/>
</dbReference>
<protein>
    <submittedName>
        <fullName evidence="3">Uncharacterized protein</fullName>
    </submittedName>
</protein>
<sequence>MTSQRLSHLFLTAFLCGATALPLMAQTVPTTPADTPMRAETTVDCPSAASMAEPATQEAATADGTAPSNSGSTGWSGGTGGSHIGTNPSGAVMHTKTWHAPTARGLDLKGRPEPVPAC</sequence>
<comment type="caution">
    <text evidence="3">The sequence shown here is derived from an EMBL/GenBank/DDBJ whole genome shotgun (WGS) entry which is preliminary data.</text>
</comment>
<evidence type="ECO:0000313" key="4">
    <source>
        <dbReference type="Proteomes" id="UP001269144"/>
    </source>
</evidence>
<name>A0ABU2HNS8_9RHOB</name>